<dbReference type="RefSeq" id="WP_306410561.1">
    <property type="nucleotide sequence ID" value="NZ_JANFPI010000002.1"/>
</dbReference>
<name>A0AAE3MYS0_9HYPH</name>
<accession>A0AAE3MYS0</accession>
<feature type="transmembrane region" description="Helical" evidence="1">
    <location>
        <begin position="77"/>
        <end position="96"/>
    </location>
</feature>
<gene>
    <name evidence="2" type="ORF">NOF55_06650</name>
</gene>
<keyword evidence="3" id="KW-1185">Reference proteome</keyword>
<dbReference type="Proteomes" id="UP001208771">
    <property type="component" value="Unassembled WGS sequence"/>
</dbReference>
<dbReference type="AlphaFoldDB" id="A0AAE3MYS0"/>
<evidence type="ECO:0000256" key="1">
    <source>
        <dbReference type="SAM" id="Phobius"/>
    </source>
</evidence>
<evidence type="ECO:0000313" key="2">
    <source>
        <dbReference type="EMBL" id="MCX8996781.1"/>
    </source>
</evidence>
<protein>
    <submittedName>
        <fullName evidence="2">Uncharacterized protein</fullName>
    </submittedName>
</protein>
<feature type="transmembrane region" description="Helical" evidence="1">
    <location>
        <begin position="6"/>
        <end position="24"/>
    </location>
</feature>
<organism evidence="2 3">
    <name type="scientific">Ectorhizobium quercum</name>
    <dbReference type="NCBI Taxonomy" id="2965071"/>
    <lineage>
        <taxon>Bacteria</taxon>
        <taxon>Pseudomonadati</taxon>
        <taxon>Pseudomonadota</taxon>
        <taxon>Alphaproteobacteria</taxon>
        <taxon>Hyphomicrobiales</taxon>
        <taxon>Rhizobiaceae</taxon>
        <taxon>Ectorhizobium</taxon>
    </lineage>
</organism>
<keyword evidence="1" id="KW-0812">Transmembrane</keyword>
<keyword evidence="1" id="KW-0472">Membrane</keyword>
<dbReference type="EMBL" id="JANFPI010000002">
    <property type="protein sequence ID" value="MCX8996781.1"/>
    <property type="molecule type" value="Genomic_DNA"/>
</dbReference>
<evidence type="ECO:0000313" key="3">
    <source>
        <dbReference type="Proteomes" id="UP001208771"/>
    </source>
</evidence>
<comment type="caution">
    <text evidence="2">The sequence shown here is derived from an EMBL/GenBank/DDBJ whole genome shotgun (WGS) entry which is preliminary data.</text>
</comment>
<keyword evidence="1" id="KW-1133">Transmembrane helix</keyword>
<sequence length="117" mass="12935">MTDEARIALAVGLFSTPFLLLAILKSLDRFGPWEWPGRFVRAERGSRRHTTMKWSSVAPVIVAMPVLPPAVLKDPDVLFWSGLAFSVALVAGVLALDHYSRRIEGRFFGKGKNAPKS</sequence>
<reference evidence="2" key="1">
    <citation type="submission" date="2022-07" db="EMBL/GenBank/DDBJ databases">
        <title>Ectorhizobium quercum gen.nov., sp. nov.</title>
        <authorList>
            <person name="Ma T."/>
            <person name="Li Y."/>
        </authorList>
    </citation>
    <scope>NUCLEOTIDE SEQUENCE</scope>
    <source>
        <strain evidence="2">BDR2-2</strain>
    </source>
</reference>
<proteinExistence type="predicted"/>